<evidence type="ECO:0000256" key="2">
    <source>
        <dbReference type="SAM" id="MobiDB-lite"/>
    </source>
</evidence>
<evidence type="ECO:0000313" key="4">
    <source>
        <dbReference type="Proteomes" id="UP000054937"/>
    </source>
</evidence>
<feature type="region of interest" description="Disordered" evidence="2">
    <location>
        <begin position="1"/>
        <end position="28"/>
    </location>
</feature>
<dbReference type="InParanoid" id="A0A0V0QA11"/>
<dbReference type="AlphaFoldDB" id="A0A0V0QA11"/>
<sequence length="115" mass="14084">MSYYPQQTQNQQTNQNNHFHYQDQQAQQARNLQYQAELNRQQQFQLKFDKLQEKYNNLDNNEQIQKQTQLTKTQKLWQENSFGETGTINYEEYNSHLYNTAFNSSYGRFYNNTKY</sequence>
<proteinExistence type="predicted"/>
<name>A0A0V0QA11_PSEPJ</name>
<feature type="coiled-coil region" evidence="1">
    <location>
        <begin position="41"/>
        <end position="68"/>
    </location>
</feature>
<reference evidence="3 4" key="1">
    <citation type="journal article" date="2015" name="Sci. Rep.">
        <title>Genome of the facultative scuticociliatosis pathogen Pseudocohnilembus persalinus provides insight into its virulence through horizontal gene transfer.</title>
        <authorList>
            <person name="Xiong J."/>
            <person name="Wang G."/>
            <person name="Cheng J."/>
            <person name="Tian M."/>
            <person name="Pan X."/>
            <person name="Warren A."/>
            <person name="Jiang C."/>
            <person name="Yuan D."/>
            <person name="Miao W."/>
        </authorList>
    </citation>
    <scope>NUCLEOTIDE SEQUENCE [LARGE SCALE GENOMIC DNA]</scope>
    <source>
        <strain evidence="3">36N120E</strain>
    </source>
</reference>
<dbReference type="EMBL" id="LDAU01000223">
    <property type="protein sequence ID" value="KRW99054.1"/>
    <property type="molecule type" value="Genomic_DNA"/>
</dbReference>
<protein>
    <submittedName>
        <fullName evidence="3">Uncharacterized protein</fullName>
    </submittedName>
</protein>
<keyword evidence="4" id="KW-1185">Reference proteome</keyword>
<comment type="caution">
    <text evidence="3">The sequence shown here is derived from an EMBL/GenBank/DDBJ whole genome shotgun (WGS) entry which is preliminary data.</text>
</comment>
<accession>A0A0V0QA11</accession>
<evidence type="ECO:0000256" key="1">
    <source>
        <dbReference type="SAM" id="Coils"/>
    </source>
</evidence>
<keyword evidence="1" id="KW-0175">Coiled coil</keyword>
<gene>
    <name evidence="3" type="ORF">PPERSA_11655</name>
</gene>
<dbReference type="Proteomes" id="UP000054937">
    <property type="component" value="Unassembled WGS sequence"/>
</dbReference>
<evidence type="ECO:0000313" key="3">
    <source>
        <dbReference type="EMBL" id="KRW99054.1"/>
    </source>
</evidence>
<organism evidence="3 4">
    <name type="scientific">Pseudocohnilembus persalinus</name>
    <name type="common">Ciliate</name>
    <dbReference type="NCBI Taxonomy" id="266149"/>
    <lineage>
        <taxon>Eukaryota</taxon>
        <taxon>Sar</taxon>
        <taxon>Alveolata</taxon>
        <taxon>Ciliophora</taxon>
        <taxon>Intramacronucleata</taxon>
        <taxon>Oligohymenophorea</taxon>
        <taxon>Scuticociliatia</taxon>
        <taxon>Philasterida</taxon>
        <taxon>Pseudocohnilembidae</taxon>
        <taxon>Pseudocohnilembus</taxon>
    </lineage>
</organism>